<reference evidence="4" key="1">
    <citation type="journal article" date="2020" name="mSystems">
        <title>Genome- and Community-Level Interaction Insights into Carbon Utilization and Element Cycling Functions of Hydrothermarchaeota in Hydrothermal Sediment.</title>
        <authorList>
            <person name="Zhou Z."/>
            <person name="Liu Y."/>
            <person name="Xu W."/>
            <person name="Pan J."/>
            <person name="Luo Z.H."/>
            <person name="Li M."/>
        </authorList>
    </citation>
    <scope>NUCLEOTIDE SEQUENCE [LARGE SCALE GENOMIC DNA]</scope>
    <source>
        <strain evidence="4">SpSt-587</strain>
    </source>
</reference>
<dbReference type="InterPro" id="IPR014729">
    <property type="entry name" value="Rossmann-like_a/b/a_fold"/>
</dbReference>
<dbReference type="GO" id="GO:0006529">
    <property type="term" value="P:asparagine biosynthetic process"/>
    <property type="evidence" value="ECO:0007669"/>
    <property type="project" value="InterPro"/>
</dbReference>
<dbReference type="Pfam" id="PF00733">
    <property type="entry name" value="Asn_synthase"/>
    <property type="match status" value="2"/>
</dbReference>
<dbReference type="InterPro" id="IPR001962">
    <property type="entry name" value="Asn_synthase"/>
</dbReference>
<gene>
    <name evidence="4" type="ORF">ENT52_02325</name>
</gene>
<evidence type="ECO:0000313" key="4">
    <source>
        <dbReference type="EMBL" id="HGT82549.1"/>
    </source>
</evidence>
<evidence type="ECO:0000256" key="1">
    <source>
        <dbReference type="ARBA" id="ARBA00022741"/>
    </source>
</evidence>
<dbReference type="PANTHER" id="PTHR11772">
    <property type="entry name" value="ASPARAGINE SYNTHETASE"/>
    <property type="match status" value="1"/>
</dbReference>
<keyword evidence="1" id="KW-0547">Nucleotide-binding</keyword>
<evidence type="ECO:0000259" key="3">
    <source>
        <dbReference type="Pfam" id="PF00733"/>
    </source>
</evidence>
<keyword evidence="2" id="KW-0067">ATP-binding</keyword>
<dbReference type="GO" id="GO:0005524">
    <property type="term" value="F:ATP binding"/>
    <property type="evidence" value="ECO:0007669"/>
    <property type="project" value="UniProtKB-KW"/>
</dbReference>
<dbReference type="GO" id="GO:0005829">
    <property type="term" value="C:cytosol"/>
    <property type="evidence" value="ECO:0007669"/>
    <property type="project" value="TreeGrafter"/>
</dbReference>
<sequence>MIIVAFEKEGERISRIFASSRYPSEHRGNVFFDSQITPNVSFDNEMPMKLECLHAVVAFRPSHILLSRDILGGKPIYYDSIGISSFKKSLKNPIEVLPGEVVKLDYSGSVLEKRRFRFQEIFCKEEVAVEEAEERILKALEGYRFKNACIAFSGGVDSALLASIYDLPLVAVTASREEERWLIEASKKVSREIEILKVDESKLLNVLGKVAEIIEDQSPLQLSIAIPLHFVFEFAKELGFSEIVLGQGADELFGGYKRYESLGREDLEKALIQDLEKIGDKNLVRDAKLSYASEIKLILPYLNWDVLRVAVSIPVDLKVAELEGKKVRKYFLRKFAEKFLPREIAWREKKAIQYSTGVAKILEKWFSRTTRDLGF</sequence>
<protein>
    <submittedName>
        <fullName evidence="4">Asparagine synthetase B</fullName>
    </submittedName>
</protein>
<dbReference type="AlphaFoldDB" id="A0A7J3M186"/>
<evidence type="ECO:0000256" key="2">
    <source>
        <dbReference type="ARBA" id="ARBA00022840"/>
    </source>
</evidence>
<dbReference type="GO" id="GO:0004066">
    <property type="term" value="F:asparagine synthase (glutamine-hydrolyzing) activity"/>
    <property type="evidence" value="ECO:0007669"/>
    <property type="project" value="InterPro"/>
</dbReference>
<feature type="domain" description="Asparagine synthetase" evidence="3">
    <location>
        <begin position="263"/>
        <end position="368"/>
    </location>
</feature>
<dbReference type="SUPFAM" id="SSF52402">
    <property type="entry name" value="Adenine nucleotide alpha hydrolases-like"/>
    <property type="match status" value="1"/>
</dbReference>
<comment type="caution">
    <text evidence="4">The sequence shown here is derived from an EMBL/GenBank/DDBJ whole genome shotgun (WGS) entry which is preliminary data.</text>
</comment>
<organism evidence="4">
    <name type="scientific">Archaeoglobus fulgidus</name>
    <dbReference type="NCBI Taxonomy" id="2234"/>
    <lineage>
        <taxon>Archaea</taxon>
        <taxon>Methanobacteriati</taxon>
        <taxon>Methanobacteriota</taxon>
        <taxon>Archaeoglobi</taxon>
        <taxon>Archaeoglobales</taxon>
        <taxon>Archaeoglobaceae</taxon>
        <taxon>Archaeoglobus</taxon>
    </lineage>
</organism>
<dbReference type="PANTHER" id="PTHR11772:SF2">
    <property type="entry name" value="ASPARAGINE SYNTHETASE [GLUTAMINE-HYDROLYZING]"/>
    <property type="match status" value="1"/>
</dbReference>
<proteinExistence type="predicted"/>
<accession>A0A7J3M186</accession>
<dbReference type="InterPro" id="IPR050795">
    <property type="entry name" value="Asn_Synthetase"/>
</dbReference>
<dbReference type="CDD" id="cd01991">
    <property type="entry name" value="Asn_synthase_B_C"/>
    <property type="match status" value="1"/>
</dbReference>
<dbReference type="Gene3D" id="3.40.50.620">
    <property type="entry name" value="HUPs"/>
    <property type="match status" value="1"/>
</dbReference>
<feature type="domain" description="Asparagine synthetase" evidence="3">
    <location>
        <begin position="149"/>
        <end position="260"/>
    </location>
</feature>
<name>A0A7J3M186_ARCFL</name>
<dbReference type="EMBL" id="DSYZ01000053">
    <property type="protein sequence ID" value="HGT82549.1"/>
    <property type="molecule type" value="Genomic_DNA"/>
</dbReference>